<accession>A0A8S5RQ11</accession>
<sequence>MVNSTSVSLSIGLVVGVLFSVATELLAGSTGALACSLLGC</sequence>
<evidence type="ECO:0000313" key="1">
    <source>
        <dbReference type="EMBL" id="DAE33165.1"/>
    </source>
</evidence>
<proteinExistence type="predicted"/>
<protein>
    <submittedName>
        <fullName evidence="1">Uncharacterized protein</fullName>
    </submittedName>
</protein>
<organism evidence="1">
    <name type="scientific">virus sp. ctrcb4</name>
    <dbReference type="NCBI Taxonomy" id="2825824"/>
    <lineage>
        <taxon>Viruses</taxon>
    </lineage>
</organism>
<dbReference type="EMBL" id="BK059132">
    <property type="protein sequence ID" value="DAE33165.1"/>
    <property type="molecule type" value="Genomic_DNA"/>
</dbReference>
<name>A0A8S5RQ11_9VIRU</name>
<reference evidence="1" key="1">
    <citation type="journal article" date="2021" name="Proc. Natl. Acad. Sci. U.S.A.">
        <title>A Catalog of Tens of Thousands of Viruses from Human Metagenomes Reveals Hidden Associations with Chronic Diseases.</title>
        <authorList>
            <person name="Tisza M.J."/>
            <person name="Buck C.B."/>
        </authorList>
    </citation>
    <scope>NUCLEOTIDE SEQUENCE</scope>
    <source>
        <strain evidence="1">Ctrcb4</strain>
    </source>
</reference>